<gene>
    <name evidence="1" type="ORF">M5K25_001242</name>
</gene>
<dbReference type="Proteomes" id="UP001552299">
    <property type="component" value="Unassembled WGS sequence"/>
</dbReference>
<dbReference type="AlphaFoldDB" id="A0ABD0VWF2"/>
<evidence type="ECO:0000313" key="1">
    <source>
        <dbReference type="EMBL" id="KAL0927086.1"/>
    </source>
</evidence>
<sequence>MSPDQGPEALFEGSKRNSGYQTVSKFYNLIVESSGSTRRIQRAQDRENPTSLSQEIVHRTIYNQRILVGFKGVWRGFHTVVTANLHLSTIESMFVLREVLGGRRFLWCQKIRQLYYTMEGECDLWFSVISMRKYE</sequence>
<comment type="caution">
    <text evidence="1">The sequence shown here is derived from an EMBL/GenBank/DDBJ whole genome shotgun (WGS) entry which is preliminary data.</text>
</comment>
<keyword evidence="2" id="KW-1185">Reference proteome</keyword>
<protein>
    <submittedName>
        <fullName evidence="1">Uncharacterized protein</fullName>
    </submittedName>
</protein>
<dbReference type="EMBL" id="JANQDX010000002">
    <property type="protein sequence ID" value="KAL0927086.1"/>
    <property type="molecule type" value="Genomic_DNA"/>
</dbReference>
<name>A0ABD0VWF2_DENTH</name>
<reference evidence="1 2" key="1">
    <citation type="journal article" date="2024" name="Plant Biotechnol. J.">
        <title>Dendrobium thyrsiflorum genome and its molecular insights into genes involved in important horticultural traits.</title>
        <authorList>
            <person name="Chen B."/>
            <person name="Wang J.Y."/>
            <person name="Zheng P.J."/>
            <person name="Li K.L."/>
            <person name="Liang Y.M."/>
            <person name="Chen X.F."/>
            <person name="Zhang C."/>
            <person name="Zhao X."/>
            <person name="He X."/>
            <person name="Zhang G.Q."/>
            <person name="Liu Z.J."/>
            <person name="Xu Q."/>
        </authorList>
    </citation>
    <scope>NUCLEOTIDE SEQUENCE [LARGE SCALE GENOMIC DNA]</scope>
    <source>
        <strain evidence="1">GZMU011</strain>
    </source>
</reference>
<evidence type="ECO:0000313" key="2">
    <source>
        <dbReference type="Proteomes" id="UP001552299"/>
    </source>
</evidence>
<proteinExistence type="predicted"/>
<accession>A0ABD0VWF2</accession>
<organism evidence="1 2">
    <name type="scientific">Dendrobium thyrsiflorum</name>
    <name type="common">Pinecone-like raceme dendrobium</name>
    <name type="synonym">Orchid</name>
    <dbReference type="NCBI Taxonomy" id="117978"/>
    <lineage>
        <taxon>Eukaryota</taxon>
        <taxon>Viridiplantae</taxon>
        <taxon>Streptophyta</taxon>
        <taxon>Embryophyta</taxon>
        <taxon>Tracheophyta</taxon>
        <taxon>Spermatophyta</taxon>
        <taxon>Magnoliopsida</taxon>
        <taxon>Liliopsida</taxon>
        <taxon>Asparagales</taxon>
        <taxon>Orchidaceae</taxon>
        <taxon>Epidendroideae</taxon>
        <taxon>Malaxideae</taxon>
        <taxon>Dendrobiinae</taxon>
        <taxon>Dendrobium</taxon>
    </lineage>
</organism>